<sequence length="285" mass="31470">MTKREPRLGLYLSGAASAAPARRHGSDRLLEQRGQREAARGRASNPTWSLFFPFFGCSYPSPPLHGSFLPLTALVGRGTGLASAASTSLGTRLVRVLFAPTSELSRSRPESSHAVLIFPNLSRSFPIVPSQRPCSHCLFRIPHSVFIIAAWRIAEGRRLFPRACVLRTGGAARCCQGAEIDAVLGKTMCMHVRHREAWIREGNVISPGREIKYRRGQERTGEDRRFRSCTASVESSFQLPCPLCHPLADHTIIKPRFTFETASAIAITTTTRLEGCLNSITLQHH</sequence>
<dbReference type="Proteomes" id="UP000700596">
    <property type="component" value="Unassembled WGS sequence"/>
</dbReference>
<dbReference type="EMBL" id="JAGMWT010000002">
    <property type="protein sequence ID" value="KAH7134926.1"/>
    <property type="molecule type" value="Genomic_DNA"/>
</dbReference>
<keyword evidence="3" id="KW-1185">Reference proteome</keyword>
<feature type="compositionally biased region" description="Basic and acidic residues" evidence="1">
    <location>
        <begin position="24"/>
        <end position="40"/>
    </location>
</feature>
<evidence type="ECO:0000313" key="2">
    <source>
        <dbReference type="EMBL" id="KAH7134926.1"/>
    </source>
</evidence>
<organism evidence="2 3">
    <name type="scientific">Dendryphion nanum</name>
    <dbReference type="NCBI Taxonomy" id="256645"/>
    <lineage>
        <taxon>Eukaryota</taxon>
        <taxon>Fungi</taxon>
        <taxon>Dikarya</taxon>
        <taxon>Ascomycota</taxon>
        <taxon>Pezizomycotina</taxon>
        <taxon>Dothideomycetes</taxon>
        <taxon>Pleosporomycetidae</taxon>
        <taxon>Pleosporales</taxon>
        <taxon>Torulaceae</taxon>
        <taxon>Dendryphion</taxon>
    </lineage>
</organism>
<accession>A0A9P9IWL0</accession>
<gene>
    <name evidence="2" type="ORF">B0J11DRAFT_148448</name>
</gene>
<reference evidence="2" key="1">
    <citation type="journal article" date="2021" name="Nat. Commun.">
        <title>Genetic determinants of endophytism in the Arabidopsis root mycobiome.</title>
        <authorList>
            <person name="Mesny F."/>
            <person name="Miyauchi S."/>
            <person name="Thiergart T."/>
            <person name="Pickel B."/>
            <person name="Atanasova L."/>
            <person name="Karlsson M."/>
            <person name="Huettel B."/>
            <person name="Barry K.W."/>
            <person name="Haridas S."/>
            <person name="Chen C."/>
            <person name="Bauer D."/>
            <person name="Andreopoulos W."/>
            <person name="Pangilinan J."/>
            <person name="LaButti K."/>
            <person name="Riley R."/>
            <person name="Lipzen A."/>
            <person name="Clum A."/>
            <person name="Drula E."/>
            <person name="Henrissat B."/>
            <person name="Kohler A."/>
            <person name="Grigoriev I.V."/>
            <person name="Martin F.M."/>
            <person name="Hacquard S."/>
        </authorList>
    </citation>
    <scope>NUCLEOTIDE SEQUENCE</scope>
    <source>
        <strain evidence="2">MPI-CAGE-CH-0243</strain>
    </source>
</reference>
<evidence type="ECO:0000256" key="1">
    <source>
        <dbReference type="SAM" id="MobiDB-lite"/>
    </source>
</evidence>
<feature type="region of interest" description="Disordered" evidence="1">
    <location>
        <begin position="22"/>
        <end position="41"/>
    </location>
</feature>
<comment type="caution">
    <text evidence="2">The sequence shown here is derived from an EMBL/GenBank/DDBJ whole genome shotgun (WGS) entry which is preliminary data.</text>
</comment>
<dbReference type="AlphaFoldDB" id="A0A9P9IWL0"/>
<protein>
    <submittedName>
        <fullName evidence="2">Uncharacterized protein</fullName>
    </submittedName>
</protein>
<name>A0A9P9IWL0_9PLEO</name>
<proteinExistence type="predicted"/>
<evidence type="ECO:0000313" key="3">
    <source>
        <dbReference type="Proteomes" id="UP000700596"/>
    </source>
</evidence>